<feature type="non-terminal residue" evidence="1">
    <location>
        <position position="104"/>
    </location>
</feature>
<keyword evidence="2" id="KW-1185">Reference proteome</keyword>
<name>A0ACA9RFW9_9GLOM</name>
<evidence type="ECO:0000313" key="1">
    <source>
        <dbReference type="EMBL" id="CAG8791205.1"/>
    </source>
</evidence>
<comment type="caution">
    <text evidence="1">The sequence shown here is derived from an EMBL/GenBank/DDBJ whole genome shotgun (WGS) entry which is preliminary data.</text>
</comment>
<dbReference type="EMBL" id="CAJVQC010052123">
    <property type="protein sequence ID" value="CAG8791205.1"/>
    <property type="molecule type" value="Genomic_DNA"/>
</dbReference>
<reference evidence="1" key="1">
    <citation type="submission" date="2021-06" db="EMBL/GenBank/DDBJ databases">
        <authorList>
            <person name="Kallberg Y."/>
            <person name="Tangrot J."/>
            <person name="Rosling A."/>
        </authorList>
    </citation>
    <scope>NUCLEOTIDE SEQUENCE</scope>
    <source>
        <strain evidence="1">MA461A</strain>
    </source>
</reference>
<accession>A0ACA9RFW9</accession>
<evidence type="ECO:0000313" key="2">
    <source>
        <dbReference type="Proteomes" id="UP000789920"/>
    </source>
</evidence>
<sequence>DCPDNQYYSCNKFGHIEINYFFAQLKLDNLIYKCGCDKGQIEERRMTYHSRRRTHHCCNCYTPQQPNKLYKLEKKLACTACYKIYYKALDSENPRSQEYYNTGL</sequence>
<feature type="non-terminal residue" evidence="1">
    <location>
        <position position="1"/>
    </location>
</feature>
<protein>
    <submittedName>
        <fullName evidence="1">11863_t:CDS:1</fullName>
    </submittedName>
</protein>
<proteinExistence type="predicted"/>
<organism evidence="1 2">
    <name type="scientific">Racocetra persica</name>
    <dbReference type="NCBI Taxonomy" id="160502"/>
    <lineage>
        <taxon>Eukaryota</taxon>
        <taxon>Fungi</taxon>
        <taxon>Fungi incertae sedis</taxon>
        <taxon>Mucoromycota</taxon>
        <taxon>Glomeromycotina</taxon>
        <taxon>Glomeromycetes</taxon>
        <taxon>Diversisporales</taxon>
        <taxon>Gigasporaceae</taxon>
        <taxon>Racocetra</taxon>
    </lineage>
</organism>
<dbReference type="Proteomes" id="UP000789920">
    <property type="component" value="Unassembled WGS sequence"/>
</dbReference>
<gene>
    <name evidence="1" type="ORF">RPERSI_LOCUS19186</name>
</gene>